<dbReference type="InterPro" id="IPR050622">
    <property type="entry name" value="CPA3_antiporter_subunitB"/>
</dbReference>
<dbReference type="EMBL" id="VLTJ01000039">
    <property type="protein sequence ID" value="TSH90360.1"/>
    <property type="molecule type" value="Genomic_DNA"/>
</dbReference>
<name>A0A556ABV7_9BURK</name>
<evidence type="ECO:0000256" key="7">
    <source>
        <dbReference type="SAM" id="MobiDB-lite"/>
    </source>
</evidence>
<comment type="similarity">
    <text evidence="2">Belongs to the CPA3 antiporters (TC 2.A.63) subunit B family.</text>
</comment>
<dbReference type="Proteomes" id="UP000318405">
    <property type="component" value="Unassembled WGS sequence"/>
</dbReference>
<feature type="domain" description="Na+/H+ antiporter MnhB subunit-related protein" evidence="9">
    <location>
        <begin position="209"/>
        <end position="297"/>
    </location>
</feature>
<dbReference type="RefSeq" id="WP_143950276.1">
    <property type="nucleotide sequence ID" value="NZ_BAABMB010000003.1"/>
</dbReference>
<evidence type="ECO:0000313" key="12">
    <source>
        <dbReference type="Proteomes" id="UP000318405"/>
    </source>
</evidence>
<evidence type="ECO:0000256" key="3">
    <source>
        <dbReference type="ARBA" id="ARBA00022475"/>
    </source>
</evidence>
<reference evidence="11 12" key="1">
    <citation type="submission" date="2019-07" db="EMBL/GenBank/DDBJ databases">
        <title>Qingshengfaniella alkalisoli gen. nov., sp. nov., isolated from saline soil.</title>
        <authorList>
            <person name="Xu L."/>
            <person name="Huang X.-X."/>
            <person name="Sun J.-Q."/>
        </authorList>
    </citation>
    <scope>NUCLEOTIDE SEQUENCE [LARGE SCALE GENOMIC DNA]</scope>
    <source>
        <strain evidence="11 12">DSM 27279</strain>
    </source>
</reference>
<keyword evidence="3" id="KW-1003">Cell membrane</keyword>
<feature type="transmembrane region" description="Helical" evidence="8">
    <location>
        <begin position="7"/>
        <end position="25"/>
    </location>
</feature>
<feature type="transmembrane region" description="Helical" evidence="8">
    <location>
        <begin position="296"/>
        <end position="321"/>
    </location>
</feature>
<evidence type="ECO:0000313" key="11">
    <source>
        <dbReference type="EMBL" id="TSH90360.1"/>
    </source>
</evidence>
<feature type="region of interest" description="Disordered" evidence="7">
    <location>
        <begin position="83"/>
        <end position="105"/>
    </location>
</feature>
<keyword evidence="4 8" id="KW-0812">Transmembrane</keyword>
<feature type="transmembrane region" description="Helical" evidence="8">
    <location>
        <begin position="112"/>
        <end position="132"/>
    </location>
</feature>
<organism evidence="11 12">
    <name type="scientific">Verticiella sediminum</name>
    <dbReference type="NCBI Taxonomy" id="1247510"/>
    <lineage>
        <taxon>Bacteria</taxon>
        <taxon>Pseudomonadati</taxon>
        <taxon>Pseudomonadota</taxon>
        <taxon>Betaproteobacteria</taxon>
        <taxon>Burkholderiales</taxon>
        <taxon>Alcaligenaceae</taxon>
        <taxon>Verticiella</taxon>
    </lineage>
</organism>
<evidence type="ECO:0000259" key="9">
    <source>
        <dbReference type="Pfam" id="PF04039"/>
    </source>
</evidence>
<keyword evidence="5 8" id="KW-1133">Transmembrane helix</keyword>
<dbReference type="GO" id="GO:0005886">
    <property type="term" value="C:plasma membrane"/>
    <property type="evidence" value="ECO:0007669"/>
    <property type="project" value="UniProtKB-SubCell"/>
</dbReference>
<accession>A0A556ABV7</accession>
<comment type="caution">
    <text evidence="11">The sequence shown here is derived from an EMBL/GenBank/DDBJ whole genome shotgun (WGS) entry which is preliminary data.</text>
</comment>
<dbReference type="PANTHER" id="PTHR33932:SF4">
    <property type="entry name" value="NA(+)_H(+) ANTIPORTER SUBUNIT B"/>
    <property type="match status" value="1"/>
</dbReference>
<dbReference type="Pfam" id="PF13244">
    <property type="entry name" value="MbhD"/>
    <property type="match status" value="1"/>
</dbReference>
<evidence type="ECO:0000256" key="5">
    <source>
        <dbReference type="ARBA" id="ARBA00022989"/>
    </source>
</evidence>
<comment type="subcellular location">
    <subcellularLocation>
        <location evidence="1">Cell membrane</location>
        <topology evidence="1">Multi-pass membrane protein</topology>
    </subcellularLocation>
</comment>
<evidence type="ECO:0000256" key="6">
    <source>
        <dbReference type="ARBA" id="ARBA00023136"/>
    </source>
</evidence>
<dbReference type="PANTHER" id="PTHR33932">
    <property type="entry name" value="NA(+)/H(+) ANTIPORTER SUBUNIT B"/>
    <property type="match status" value="1"/>
</dbReference>
<proteinExistence type="inferred from homology"/>
<feature type="transmembrane region" description="Helical" evidence="8">
    <location>
        <begin position="263"/>
        <end position="290"/>
    </location>
</feature>
<dbReference type="AlphaFoldDB" id="A0A556ABV7"/>
<dbReference type="Pfam" id="PF04039">
    <property type="entry name" value="MnhB"/>
    <property type="match status" value="1"/>
</dbReference>
<evidence type="ECO:0000259" key="10">
    <source>
        <dbReference type="Pfam" id="PF13244"/>
    </source>
</evidence>
<dbReference type="InterPro" id="IPR025383">
    <property type="entry name" value="MrpA_C/MbhD"/>
</dbReference>
<evidence type="ECO:0000256" key="2">
    <source>
        <dbReference type="ARBA" id="ARBA00009425"/>
    </source>
</evidence>
<dbReference type="InterPro" id="IPR007182">
    <property type="entry name" value="MnhB"/>
</dbReference>
<keyword evidence="6 8" id="KW-0472">Membrane</keyword>
<evidence type="ECO:0000256" key="8">
    <source>
        <dbReference type="SAM" id="Phobius"/>
    </source>
</evidence>
<feature type="transmembrane region" description="Helical" evidence="8">
    <location>
        <begin position="31"/>
        <end position="49"/>
    </location>
</feature>
<dbReference type="OrthoDB" id="4962908at2"/>
<feature type="transmembrane region" description="Helical" evidence="8">
    <location>
        <begin position="231"/>
        <end position="251"/>
    </location>
</feature>
<feature type="transmembrane region" description="Helical" evidence="8">
    <location>
        <begin position="172"/>
        <end position="192"/>
    </location>
</feature>
<protein>
    <submittedName>
        <fullName evidence="11">DUF4040 domain-containing protein</fullName>
    </submittedName>
</protein>
<gene>
    <name evidence="11" type="ORF">FOZ76_21280</name>
</gene>
<feature type="domain" description="MrpA C-terminal/MbhD" evidence="10">
    <location>
        <begin position="16"/>
        <end position="79"/>
    </location>
</feature>
<sequence>MIRAMNLGFDLLLAAGLVYVAWRALGVRDLFTAIVLFIAFGLLMALCWVRLDAPDIALAEAAIGAGLTGALLLDALGHLSGRRAGQGAPPDTDQDARGELDGTRPPRMRDHAAAGVLGLFAGLIVAGGLWFLPIPDGGAYAAMASALDAHPVSNAVTAVLLDLRAYDTFLEMGVLALAALGALMLRATAAPAPQALPPARTSRLLPAIGGVLVPFMLMAAVYLYWAGTGRSGGAFPAGAILAAACVLLFLSGTQQLAARDHPVTRSVLALGLVAFLAAGWASAAMGGGFLQWPQGWVYPGILALEGVLTLAIGGMLAMIYTADAQPPQPPRPPRESP</sequence>
<evidence type="ECO:0000256" key="1">
    <source>
        <dbReference type="ARBA" id="ARBA00004651"/>
    </source>
</evidence>
<feature type="compositionally biased region" description="Basic and acidic residues" evidence="7">
    <location>
        <begin position="94"/>
        <end position="105"/>
    </location>
</feature>
<keyword evidence="12" id="KW-1185">Reference proteome</keyword>
<evidence type="ECO:0000256" key="4">
    <source>
        <dbReference type="ARBA" id="ARBA00022692"/>
    </source>
</evidence>
<feature type="transmembrane region" description="Helical" evidence="8">
    <location>
        <begin position="204"/>
        <end position="225"/>
    </location>
</feature>